<accession>A0A224Y495</accession>
<reference evidence="1" key="1">
    <citation type="journal article" date="2018" name="PLoS Negl. Trop. Dis.">
        <title>An insight into the salivary gland and fat body transcriptome of Panstrongylus lignarius (Hemiptera: Heteroptera), the main vector of Chagas disease in Peru.</title>
        <authorList>
            <person name="Nevoa J.C."/>
            <person name="Mendes M.T."/>
            <person name="da Silva M.V."/>
            <person name="Soares S.C."/>
            <person name="Oliveira C.J.F."/>
            <person name="Ribeiro J.M.C."/>
        </authorList>
    </citation>
    <scope>NUCLEOTIDE SEQUENCE</scope>
</reference>
<dbReference type="EMBL" id="GFTR01000446">
    <property type="protein sequence ID" value="JAW15980.1"/>
    <property type="molecule type" value="Transcribed_RNA"/>
</dbReference>
<name>A0A224Y495_9HEMI</name>
<evidence type="ECO:0000313" key="1">
    <source>
        <dbReference type="EMBL" id="JAW15980.1"/>
    </source>
</evidence>
<dbReference type="AlphaFoldDB" id="A0A224Y495"/>
<organism evidence="1">
    <name type="scientific">Panstrongylus lignarius</name>
    <dbReference type="NCBI Taxonomy" id="156445"/>
    <lineage>
        <taxon>Eukaryota</taxon>
        <taxon>Metazoa</taxon>
        <taxon>Ecdysozoa</taxon>
        <taxon>Arthropoda</taxon>
        <taxon>Hexapoda</taxon>
        <taxon>Insecta</taxon>
        <taxon>Pterygota</taxon>
        <taxon>Neoptera</taxon>
        <taxon>Paraneoptera</taxon>
        <taxon>Hemiptera</taxon>
        <taxon>Heteroptera</taxon>
        <taxon>Panheteroptera</taxon>
        <taxon>Cimicomorpha</taxon>
        <taxon>Reduviidae</taxon>
        <taxon>Triatominae</taxon>
        <taxon>Panstrongylus</taxon>
    </lineage>
</organism>
<sequence length="73" mass="8564">MAFVIIKLYTLTITQFLNANYLINHRLNLINHKLSSGGRWPPSKTDLLTIYFLQFRSFAETSDLTDQTFLHFL</sequence>
<proteinExistence type="predicted"/>
<protein>
    <submittedName>
        <fullName evidence="1">Putative secreted protein</fullName>
    </submittedName>
</protein>